<proteinExistence type="predicted"/>
<keyword evidence="2" id="KW-1185">Reference proteome</keyword>
<dbReference type="RefSeq" id="WP_123118751.1">
    <property type="nucleotide sequence ID" value="NZ_RJJR01000001.1"/>
</dbReference>
<gene>
    <name evidence="1" type="ORF">EFY79_00730</name>
</gene>
<dbReference type="Proteomes" id="UP000267223">
    <property type="component" value="Unassembled WGS sequence"/>
</dbReference>
<reference evidence="1 2" key="1">
    <citation type="submission" date="2018-11" db="EMBL/GenBank/DDBJ databases">
        <title>Draft genome sequence of Ferruginibacter sp. BO-59.</title>
        <authorList>
            <person name="Im W.T."/>
        </authorList>
    </citation>
    <scope>NUCLEOTIDE SEQUENCE [LARGE SCALE GENOMIC DNA]</scope>
    <source>
        <strain evidence="1 2">BO-59</strain>
    </source>
</reference>
<dbReference type="EMBL" id="RJJR01000001">
    <property type="protein sequence ID" value="RNI39860.1"/>
    <property type="molecule type" value="Genomic_DNA"/>
</dbReference>
<organism evidence="1 2">
    <name type="scientific">Hanamia caeni</name>
    <dbReference type="NCBI Taxonomy" id="2294116"/>
    <lineage>
        <taxon>Bacteria</taxon>
        <taxon>Pseudomonadati</taxon>
        <taxon>Bacteroidota</taxon>
        <taxon>Chitinophagia</taxon>
        <taxon>Chitinophagales</taxon>
        <taxon>Chitinophagaceae</taxon>
        <taxon>Hanamia</taxon>
    </lineage>
</organism>
<dbReference type="OrthoDB" id="671705at2"/>
<evidence type="ECO:0000313" key="1">
    <source>
        <dbReference type="EMBL" id="RNI39860.1"/>
    </source>
</evidence>
<name>A0A3M9NPZ9_9BACT</name>
<sequence>MKKVHLLTLSMVLIFAGCKEYSSQKMKSFIPGTYVAKWTDEYAINYDTIIIVNQSGNKYFQITQIMRSQFLDKSKMPFYKIHHWTASFDAVNKCLMISNNGRMLFFYPDKNELKSGTVIFKKN</sequence>
<dbReference type="PROSITE" id="PS51257">
    <property type="entry name" value="PROKAR_LIPOPROTEIN"/>
    <property type="match status" value="1"/>
</dbReference>
<dbReference type="AlphaFoldDB" id="A0A3M9NPZ9"/>
<comment type="caution">
    <text evidence="1">The sequence shown here is derived from an EMBL/GenBank/DDBJ whole genome shotgun (WGS) entry which is preliminary data.</text>
</comment>
<evidence type="ECO:0008006" key="3">
    <source>
        <dbReference type="Google" id="ProtNLM"/>
    </source>
</evidence>
<accession>A0A3M9NPZ9</accession>
<evidence type="ECO:0000313" key="2">
    <source>
        <dbReference type="Proteomes" id="UP000267223"/>
    </source>
</evidence>
<protein>
    <recommendedName>
        <fullName evidence="3">Lipoprotein</fullName>
    </recommendedName>
</protein>